<dbReference type="PROSITE" id="PS50801">
    <property type="entry name" value="STAS"/>
    <property type="match status" value="1"/>
</dbReference>
<dbReference type="SMART" id="SM00065">
    <property type="entry name" value="GAF"/>
    <property type="match status" value="1"/>
</dbReference>
<dbReference type="InterPro" id="IPR003018">
    <property type="entry name" value="GAF"/>
</dbReference>
<dbReference type="Proteomes" id="UP000237968">
    <property type="component" value="Unassembled WGS sequence"/>
</dbReference>
<dbReference type="Pfam" id="PF00069">
    <property type="entry name" value="Pkinase"/>
    <property type="match status" value="1"/>
</dbReference>
<dbReference type="Pfam" id="PF01590">
    <property type="entry name" value="GAF"/>
    <property type="match status" value="1"/>
</dbReference>
<dbReference type="GO" id="GO:0004674">
    <property type="term" value="F:protein serine/threonine kinase activity"/>
    <property type="evidence" value="ECO:0007669"/>
    <property type="project" value="UniProtKB-EC"/>
</dbReference>
<evidence type="ECO:0000259" key="3">
    <source>
        <dbReference type="PROSITE" id="PS50801"/>
    </source>
</evidence>
<dbReference type="RefSeq" id="WP_106395183.1">
    <property type="nucleotide sequence ID" value="NZ_PVNK01000263.1"/>
</dbReference>
<dbReference type="InterPro" id="IPR000719">
    <property type="entry name" value="Prot_kinase_dom"/>
</dbReference>
<dbReference type="Pfam" id="PF25503">
    <property type="entry name" value="TPR_CHK1"/>
    <property type="match status" value="1"/>
</dbReference>
<feature type="coiled-coil region" evidence="1">
    <location>
        <begin position="1530"/>
        <end position="1567"/>
    </location>
</feature>
<dbReference type="Gene3D" id="3.30.450.40">
    <property type="match status" value="1"/>
</dbReference>
<keyword evidence="4" id="KW-0808">Transferase</keyword>
<name>A0A2S9XDI9_9BACT</name>
<keyword evidence="5" id="KW-1185">Reference proteome</keyword>
<dbReference type="SUPFAM" id="SSF52091">
    <property type="entry name" value="SpoIIaa-like"/>
    <property type="match status" value="1"/>
</dbReference>
<dbReference type="InterPro" id="IPR011009">
    <property type="entry name" value="Kinase-like_dom_sf"/>
</dbReference>
<feature type="domain" description="Protein kinase" evidence="2">
    <location>
        <begin position="7"/>
        <end position="283"/>
    </location>
</feature>
<dbReference type="InterPro" id="IPR041664">
    <property type="entry name" value="AAA_16"/>
</dbReference>
<sequence length="1687" mass="185111">MTTFSQYTVLDSVHEGRESRVVRARRQHDDLVVVLKLPRRSPPSARDVARLQHEYTILSELALPGVVQAHALEHDDADIGLVLAALDGESLDRLLSAGQLPVEQALKIALGVARILADIHDHGVIHRDIKPSNIMVGPDRASVHVIDFGLATRLSQETQRLTSPDALEGTLAYLSPEQTGRMNRSIDRRTDLYSFGVTLYRMLTGVLPFTSDDPLELVHSHIARMPASPCEHASQVPEVVCAVAMKLLAKAPEDRYQSAHGLAADLDACLKQLAGDGSVLPFVLAQHEQAPRLRAPQRLFGRDQEIQVLRETLARVHEGGSELLLVTGYSGIGKSTLVHELHPIMALSGGTFIAGKFDQLARNTPYAALVQAFRDLVRQALDEPERRREPLRTELARALAGGGQVLVDLIPELGELLGPQPPVAELGPSEAQNRFNRLFDGFVQVFASGDAPLVVFLDDLQWSDLTSIRLLQALLGGTQPRRLLIVGAYRDNEVGPAHPLAAALEQLRASEVAVNEINLGPLQPADLCELLAEVLDSTTDVVEPLARAMYRKTQGNPFFIGQFLRTLQEDGSLRLDESGGGFVWDLEALNARGVAENVADFMDRRIRLRDAQTQRVLALAACIGHRFDLDTLATICELSPTEAAGALWEALEEGLVVPEGVDHRFIHHNFETGTIATDFGEGLDIAYRFSHDRVQQAAYSLINDERRAATHLQIGRMLLAHAGDQPRGDQLFEIANHLNIGASLITDPAQRFTLARLDLAAARRAKRSTAYAVALEYSRCGAAIELEPGPDADRLSFDLRCQIAECTYLTGAFADAQVLFDQLIEEAPSELDRSAVYTLVLCMYQVAGRYAEAVDVGAEALARFGVTLPATDAETEAAISTLLAELDRRLEGREIAALLDAPRMADPVQRAILGLLVSIIPCAYIGRSSMFPYLTLKGVSLSLTHGNSEDSCYVYSAYGVMLVGIFGQMPRGFAFSEMSVRLNERFGDAKLRGTLLHLHGDHVYFWCRHIRTGLPLLETAFQACIDVGDLVYASFLAFETVWQRFECGDPLPEVRQHAERFLAFAAESKNEAVYETIRLEQQFFASLAGTTRPGTLLDDATFEAEACLRRVTEASFGCGIAFYHIIHVILLVMNGQPQAALVEAEAVRGELGAIMAMPIEATFYMFEALAIAADARTREPADRTAALARLQEHLDRLALWAQHCPENFEHKHLLVRAEVARLADDPLAAEAFYDDAINSAQRHGFVQYEALANERCGHFYLERERLRIAALYLRAAQDGYAQWGAHAKVDQLDREMSKLPTSAASVARIDGEAVSISTTGSTARSTATSSASSWAFDLSTVLRLGQALAGEIELEPLLNRLMRIVLQNAGGTSCALVLERDGVLEVAASCTADPDAVQIHLRTPLAERPELPATVVLHVARTRESLVLADASEDSRFGFDPALADQPGRSILCLALVHRRRLSGVLYIEHTLVCDAFDRGRVELLEMLCSHAVTAVENALLYRNVLDMSAAQARTNELLEQEVELRTISLREANERLSAELQERERAERVRAELNEKVIRMQEAMLEELSTPLIPITDSIMVMPLIGTLDTRRAERVLETILEGAQRRRARVVILDISGMKTIDTPGVTVLVRSASALRLIGTRAMLTGMSPMVAQILVELGADLRSLDTFGSLQAGIAFALNLLES</sequence>
<dbReference type="CDD" id="cd07041">
    <property type="entry name" value="STAS_RsbR_RsbS_like"/>
    <property type="match status" value="1"/>
</dbReference>
<dbReference type="InterPro" id="IPR027417">
    <property type="entry name" value="P-loop_NTPase"/>
</dbReference>
<dbReference type="InterPro" id="IPR029016">
    <property type="entry name" value="GAF-like_dom_sf"/>
</dbReference>
<dbReference type="InterPro" id="IPR002645">
    <property type="entry name" value="STAS_dom"/>
</dbReference>
<dbReference type="EC" id="2.7.11.1" evidence="4"/>
<protein>
    <submittedName>
        <fullName evidence="4">Serine/threonine-protein kinase PknB</fullName>
        <ecNumber evidence="4">2.7.11.1</ecNumber>
    </submittedName>
</protein>
<dbReference type="Pfam" id="PF13191">
    <property type="entry name" value="AAA_16"/>
    <property type="match status" value="1"/>
</dbReference>
<dbReference type="SUPFAM" id="SSF55781">
    <property type="entry name" value="GAF domain-like"/>
    <property type="match status" value="1"/>
</dbReference>
<dbReference type="PROSITE" id="PS00108">
    <property type="entry name" value="PROTEIN_KINASE_ST"/>
    <property type="match status" value="1"/>
</dbReference>
<dbReference type="OrthoDB" id="5521237at2"/>
<dbReference type="SUPFAM" id="SSF52540">
    <property type="entry name" value="P-loop containing nucleoside triphosphate hydrolases"/>
    <property type="match status" value="1"/>
</dbReference>
<dbReference type="Pfam" id="PF01740">
    <property type="entry name" value="STAS"/>
    <property type="match status" value="1"/>
</dbReference>
<gene>
    <name evidence="4" type="primary">pknB_28</name>
    <name evidence="4" type="ORF">ENSA5_60010</name>
</gene>
<keyword evidence="1" id="KW-0175">Coiled coil</keyword>
<evidence type="ECO:0000313" key="4">
    <source>
        <dbReference type="EMBL" id="PRP90926.1"/>
    </source>
</evidence>
<reference evidence="4 5" key="1">
    <citation type="submission" date="2018-03" db="EMBL/GenBank/DDBJ databases">
        <title>Draft Genome Sequences of the Obligatory Marine Myxobacteria Enhygromyxa salina SWB005.</title>
        <authorList>
            <person name="Poehlein A."/>
            <person name="Moghaddam J.A."/>
            <person name="Harms H."/>
            <person name="Alanjari M."/>
            <person name="Koenig G.M."/>
            <person name="Daniel R."/>
            <person name="Schaeberle T.F."/>
        </authorList>
    </citation>
    <scope>NUCLEOTIDE SEQUENCE [LARGE SCALE GENOMIC DNA]</scope>
    <source>
        <strain evidence="4 5">SWB005</strain>
    </source>
</reference>
<dbReference type="PROSITE" id="PS50011">
    <property type="entry name" value="PROTEIN_KINASE_DOM"/>
    <property type="match status" value="1"/>
</dbReference>
<keyword evidence="4" id="KW-0418">Kinase</keyword>
<dbReference type="Gene3D" id="1.10.510.10">
    <property type="entry name" value="Transferase(Phosphotransferase) domain 1"/>
    <property type="match status" value="1"/>
</dbReference>
<organism evidence="4 5">
    <name type="scientific">Enhygromyxa salina</name>
    <dbReference type="NCBI Taxonomy" id="215803"/>
    <lineage>
        <taxon>Bacteria</taxon>
        <taxon>Pseudomonadati</taxon>
        <taxon>Myxococcota</taxon>
        <taxon>Polyangia</taxon>
        <taxon>Nannocystales</taxon>
        <taxon>Nannocystaceae</taxon>
        <taxon>Enhygromyxa</taxon>
    </lineage>
</organism>
<dbReference type="Gene3D" id="3.30.200.20">
    <property type="entry name" value="Phosphorylase Kinase, domain 1"/>
    <property type="match status" value="1"/>
</dbReference>
<accession>A0A2S9XDI9</accession>
<dbReference type="InterPro" id="IPR053159">
    <property type="entry name" value="Hybrid_Histidine_Kinase"/>
</dbReference>
<dbReference type="CDD" id="cd14014">
    <property type="entry name" value="STKc_PknB_like"/>
    <property type="match status" value="1"/>
</dbReference>
<dbReference type="InterPro" id="IPR036513">
    <property type="entry name" value="STAS_dom_sf"/>
</dbReference>
<feature type="domain" description="STAS" evidence="3">
    <location>
        <begin position="1570"/>
        <end position="1681"/>
    </location>
</feature>
<dbReference type="SMART" id="SM00220">
    <property type="entry name" value="S_TKc"/>
    <property type="match status" value="1"/>
</dbReference>
<dbReference type="PANTHER" id="PTHR43642">
    <property type="entry name" value="HYBRID SIGNAL TRANSDUCTION HISTIDINE KINASE G"/>
    <property type="match status" value="1"/>
</dbReference>
<comment type="caution">
    <text evidence="4">The sequence shown here is derived from an EMBL/GenBank/DDBJ whole genome shotgun (WGS) entry which is preliminary data.</text>
</comment>
<evidence type="ECO:0000256" key="1">
    <source>
        <dbReference type="SAM" id="Coils"/>
    </source>
</evidence>
<dbReference type="PANTHER" id="PTHR43642:SF1">
    <property type="entry name" value="HYBRID SIGNAL TRANSDUCTION HISTIDINE KINASE G"/>
    <property type="match status" value="1"/>
</dbReference>
<evidence type="ECO:0000313" key="5">
    <source>
        <dbReference type="Proteomes" id="UP000237968"/>
    </source>
</evidence>
<proteinExistence type="predicted"/>
<dbReference type="GO" id="GO:0005524">
    <property type="term" value="F:ATP binding"/>
    <property type="evidence" value="ECO:0007669"/>
    <property type="project" value="InterPro"/>
</dbReference>
<dbReference type="InterPro" id="IPR008271">
    <property type="entry name" value="Ser/Thr_kinase_AS"/>
</dbReference>
<dbReference type="Gene3D" id="3.30.750.24">
    <property type="entry name" value="STAS domain"/>
    <property type="match status" value="1"/>
</dbReference>
<dbReference type="SUPFAM" id="SSF56112">
    <property type="entry name" value="Protein kinase-like (PK-like)"/>
    <property type="match status" value="1"/>
</dbReference>
<dbReference type="Gene3D" id="3.40.50.300">
    <property type="entry name" value="P-loop containing nucleotide triphosphate hydrolases"/>
    <property type="match status" value="1"/>
</dbReference>
<evidence type="ECO:0000259" key="2">
    <source>
        <dbReference type="PROSITE" id="PS50011"/>
    </source>
</evidence>
<dbReference type="EMBL" id="PVNK01000263">
    <property type="protein sequence ID" value="PRP90926.1"/>
    <property type="molecule type" value="Genomic_DNA"/>
</dbReference>